<evidence type="ECO:0000256" key="5">
    <source>
        <dbReference type="SAM" id="SignalP"/>
    </source>
</evidence>
<evidence type="ECO:0000313" key="9">
    <source>
        <dbReference type="Proteomes" id="UP000027586"/>
    </source>
</evidence>
<reference evidence="8" key="1">
    <citation type="submission" date="2013-08" db="EMBL/GenBank/DDBJ databases">
        <title>Gene expansion shapes genome architecture in the human pathogen Lichtheimia corymbifera: an evolutionary genomics analysis in the ancient terrestrial Mucorales (Mucoromycotina).</title>
        <authorList>
            <person name="Schwartze V.U."/>
            <person name="Winter S."/>
            <person name="Shelest E."/>
            <person name="Marcet-Houben M."/>
            <person name="Horn F."/>
            <person name="Wehner S."/>
            <person name="Hoffmann K."/>
            <person name="Riege K."/>
            <person name="Sammeth M."/>
            <person name="Nowrousian M."/>
            <person name="Valiante V."/>
            <person name="Linde J."/>
            <person name="Jacobsen I.D."/>
            <person name="Marz M."/>
            <person name="Brakhage A.A."/>
            <person name="Gabaldon T."/>
            <person name="Bocker S."/>
            <person name="Voigt K."/>
        </authorList>
    </citation>
    <scope>NUCLEOTIDE SEQUENCE [LARGE SCALE GENOMIC DNA]</scope>
    <source>
        <strain evidence="8">FSU 9682</strain>
    </source>
</reference>
<dbReference type="GO" id="GO:0016042">
    <property type="term" value="P:lipid catabolic process"/>
    <property type="evidence" value="ECO:0007669"/>
    <property type="project" value="UniProtKB-ARBA"/>
</dbReference>
<dbReference type="GO" id="GO:0000272">
    <property type="term" value="P:polysaccharide catabolic process"/>
    <property type="evidence" value="ECO:0007669"/>
    <property type="project" value="InterPro"/>
</dbReference>
<keyword evidence="2 4" id="KW-0378">Hydrolase</keyword>
<dbReference type="VEuPathDB" id="FungiDB:LCOR_01457.1"/>
<evidence type="ECO:0000313" key="8">
    <source>
        <dbReference type="EMBL" id="CDH49722.1"/>
    </source>
</evidence>
<dbReference type="InterPro" id="IPR041036">
    <property type="entry name" value="GH5_C"/>
</dbReference>
<dbReference type="Proteomes" id="UP000027586">
    <property type="component" value="Unassembled WGS sequence"/>
</dbReference>
<dbReference type="OrthoDB" id="1887033at2759"/>
<dbReference type="STRING" id="1263082.A0A068RJ88"/>
<comment type="similarity">
    <text evidence="1 4">Belongs to the glycosyl hydrolase 5 (cellulase A) family.</text>
</comment>
<keyword evidence="5" id="KW-0732">Signal</keyword>
<protein>
    <submittedName>
        <fullName evidence="8">LCOR_01457.1 protein</fullName>
    </submittedName>
</protein>
<organism evidence="8 9">
    <name type="scientific">Lichtheimia corymbifera JMRC:FSU:9682</name>
    <dbReference type="NCBI Taxonomy" id="1263082"/>
    <lineage>
        <taxon>Eukaryota</taxon>
        <taxon>Fungi</taxon>
        <taxon>Fungi incertae sedis</taxon>
        <taxon>Mucoromycota</taxon>
        <taxon>Mucoromycotina</taxon>
        <taxon>Mucoromycetes</taxon>
        <taxon>Mucorales</taxon>
        <taxon>Lichtheimiaceae</taxon>
        <taxon>Lichtheimia</taxon>
    </lineage>
</organism>
<dbReference type="InterPro" id="IPR052066">
    <property type="entry name" value="Glycosphingolipid_Hydrolases"/>
</dbReference>
<evidence type="ECO:0000259" key="6">
    <source>
        <dbReference type="Pfam" id="PF00150"/>
    </source>
</evidence>
<dbReference type="AlphaFoldDB" id="A0A068RJ88"/>
<dbReference type="InterPro" id="IPR013780">
    <property type="entry name" value="Glyco_hydro_b"/>
</dbReference>
<name>A0A068RJ88_9FUNG</name>
<dbReference type="InterPro" id="IPR017853">
    <property type="entry name" value="GH"/>
</dbReference>
<evidence type="ECO:0000256" key="2">
    <source>
        <dbReference type="ARBA" id="ARBA00022801"/>
    </source>
</evidence>
<evidence type="ECO:0000259" key="7">
    <source>
        <dbReference type="Pfam" id="PF18564"/>
    </source>
</evidence>
<feature type="domain" description="Glycoside hydrolase family 5 C-terminal" evidence="7">
    <location>
        <begin position="412"/>
        <end position="499"/>
    </location>
</feature>
<comment type="caution">
    <text evidence="8">The sequence shown here is derived from an EMBL/GenBank/DDBJ whole genome shotgun (WGS) entry which is preliminary data.</text>
</comment>
<dbReference type="Pfam" id="PF00150">
    <property type="entry name" value="Cellulase"/>
    <property type="match status" value="1"/>
</dbReference>
<keyword evidence="3 4" id="KW-0326">Glycosidase</keyword>
<feature type="chain" id="PRO_5001652569" evidence="5">
    <location>
        <begin position="26"/>
        <end position="502"/>
    </location>
</feature>
<dbReference type="PANTHER" id="PTHR31308:SF3">
    <property type="entry name" value="ENDOGLYCOCERAMIDASE"/>
    <property type="match status" value="1"/>
</dbReference>
<evidence type="ECO:0000256" key="4">
    <source>
        <dbReference type="RuleBase" id="RU361153"/>
    </source>
</evidence>
<dbReference type="GO" id="GO:1901136">
    <property type="term" value="P:carbohydrate derivative catabolic process"/>
    <property type="evidence" value="ECO:0007669"/>
    <property type="project" value="UniProtKB-ARBA"/>
</dbReference>
<dbReference type="Pfam" id="PF18564">
    <property type="entry name" value="Glyco_hydro_5_C"/>
    <property type="match status" value="1"/>
</dbReference>
<dbReference type="InterPro" id="IPR001547">
    <property type="entry name" value="Glyco_hydro_5"/>
</dbReference>
<evidence type="ECO:0000256" key="1">
    <source>
        <dbReference type="ARBA" id="ARBA00005641"/>
    </source>
</evidence>
<evidence type="ECO:0000256" key="3">
    <source>
        <dbReference type="ARBA" id="ARBA00023295"/>
    </source>
</evidence>
<keyword evidence="9" id="KW-1185">Reference proteome</keyword>
<feature type="domain" description="Glycoside hydrolase family 5" evidence="6">
    <location>
        <begin position="90"/>
        <end position="392"/>
    </location>
</feature>
<dbReference type="Gene3D" id="2.60.40.1180">
    <property type="entry name" value="Golgi alpha-mannosidase II"/>
    <property type="match status" value="1"/>
</dbReference>
<dbReference type="SUPFAM" id="SSF51445">
    <property type="entry name" value="(Trans)glycosidases"/>
    <property type="match status" value="1"/>
</dbReference>
<sequence>MLFTTIAAAASMFMVLGSQPQGVMAQDAEGWYKQHPGMSRIGPVNQETHQILDEFGRTRFFHGTNVVMKEPPWYRPSEWVPGTSSFGTKDVENMQDLGLNVVRLGHNWAGAEPVRGEYNQTFLDIMKQQTKLAEEHGLYVLVDVHQDVLARQFCGQGVPDWFVKKDWVSEGKMFPYPQKLKPFPVDENGLPTPESLCSTIDWALSYTNVAVGNAWGRLYNNYDGLGDAFAAYWKKLASQYVDTVNIVGYNLLNEPWVGDTWADPTLLVPGVADHKVMEGLWNRAAKQIRTVDNDTLIWFEGATLDVLSGFNNVPLGDGSKTVQSYHYYAPPQVGSISNTIKNRHKDDARLKTASVLTEFTFWMGDDKQMSNLAEAVKATDEQMVSWIGWAYENLYNGTTGEPYPVLAKHYSRAYPTAVAGTPKSYSFDEDSGTFKMTFTSDPNIDAPTEIMLPPPTFPNGYSVQVSPENSVVQHTPDKRTLALFTADSLKDATEISVTITRK</sequence>
<feature type="signal peptide" evidence="5">
    <location>
        <begin position="1"/>
        <end position="25"/>
    </location>
</feature>
<gene>
    <name evidence="8" type="ORF">LCOR_01457.1</name>
</gene>
<dbReference type="EMBL" id="CBTN010000004">
    <property type="protein sequence ID" value="CDH49722.1"/>
    <property type="molecule type" value="Genomic_DNA"/>
</dbReference>
<dbReference type="Gene3D" id="3.20.20.80">
    <property type="entry name" value="Glycosidases"/>
    <property type="match status" value="1"/>
</dbReference>
<proteinExistence type="inferred from homology"/>
<accession>A0A068RJ88</accession>
<dbReference type="GO" id="GO:0004553">
    <property type="term" value="F:hydrolase activity, hydrolyzing O-glycosyl compounds"/>
    <property type="evidence" value="ECO:0007669"/>
    <property type="project" value="InterPro"/>
</dbReference>
<dbReference type="PANTHER" id="PTHR31308">
    <property type="match status" value="1"/>
</dbReference>